<evidence type="ECO:0008006" key="4">
    <source>
        <dbReference type="Google" id="ProtNLM"/>
    </source>
</evidence>
<accession>A0ABS3QBB9</accession>
<proteinExistence type="predicted"/>
<keyword evidence="1" id="KW-1133">Transmembrane helix</keyword>
<feature type="transmembrane region" description="Helical" evidence="1">
    <location>
        <begin position="163"/>
        <end position="181"/>
    </location>
</feature>
<keyword evidence="1" id="KW-0812">Transmembrane</keyword>
<comment type="caution">
    <text evidence="2">The sequence shown here is derived from an EMBL/GenBank/DDBJ whole genome shotgun (WGS) entry which is preliminary data.</text>
</comment>
<keyword evidence="1" id="KW-0472">Membrane</keyword>
<gene>
    <name evidence="2" type="ORF">J4E00_04565</name>
</gene>
<reference evidence="2 3" key="1">
    <citation type="submission" date="2021-03" db="EMBL/GenBank/DDBJ databases">
        <authorList>
            <person name="Kim M.K."/>
        </authorList>
    </citation>
    <scope>NUCLEOTIDE SEQUENCE [LARGE SCALE GENOMIC DNA]</scope>
    <source>
        <strain evidence="2 3">BT442</strain>
    </source>
</reference>
<feature type="transmembrane region" description="Helical" evidence="1">
    <location>
        <begin position="217"/>
        <end position="241"/>
    </location>
</feature>
<feature type="transmembrane region" description="Helical" evidence="1">
    <location>
        <begin position="12"/>
        <end position="31"/>
    </location>
</feature>
<protein>
    <recommendedName>
        <fullName evidence="4">DUF2029 domain-containing protein</fullName>
    </recommendedName>
</protein>
<dbReference type="EMBL" id="JAGETZ010000002">
    <property type="protein sequence ID" value="MBO2008313.1"/>
    <property type="molecule type" value="Genomic_DNA"/>
</dbReference>
<feature type="transmembrane region" description="Helical" evidence="1">
    <location>
        <begin position="391"/>
        <end position="408"/>
    </location>
</feature>
<dbReference type="RefSeq" id="WP_208173855.1">
    <property type="nucleotide sequence ID" value="NZ_JAGETZ010000002.1"/>
</dbReference>
<feature type="transmembrane region" description="Helical" evidence="1">
    <location>
        <begin position="77"/>
        <end position="95"/>
    </location>
</feature>
<evidence type="ECO:0000313" key="3">
    <source>
        <dbReference type="Proteomes" id="UP000664369"/>
    </source>
</evidence>
<organism evidence="2 3">
    <name type="scientific">Hymenobacter negativus</name>
    <dbReference type="NCBI Taxonomy" id="2795026"/>
    <lineage>
        <taxon>Bacteria</taxon>
        <taxon>Pseudomonadati</taxon>
        <taxon>Bacteroidota</taxon>
        <taxon>Cytophagia</taxon>
        <taxon>Cytophagales</taxon>
        <taxon>Hymenobacteraceae</taxon>
        <taxon>Hymenobacter</taxon>
    </lineage>
</organism>
<feature type="transmembrane region" description="Helical" evidence="1">
    <location>
        <begin position="362"/>
        <end position="379"/>
    </location>
</feature>
<evidence type="ECO:0000256" key="1">
    <source>
        <dbReference type="SAM" id="Phobius"/>
    </source>
</evidence>
<name>A0ABS3QBB9_9BACT</name>
<feature type="transmembrane region" description="Helical" evidence="1">
    <location>
        <begin position="38"/>
        <end position="57"/>
    </location>
</feature>
<sequence length="455" mass="51184">MSISNSRSTPHILPWAVLTLAILEAAQFTYFRNQLGDYISPIVLYFTAVALCLVTAWSVRHKPLPTLLPVAVRGGSWWPGALALTVGLALCLPLLKSRIEGTLAQDYSDIIPALTVYCQRFLNGEVVHRPLTEDLGYFLEPGYLPATWFPFVVSEYFRFDYRWMSTFIMLLGIVSYLITVVRLRRGPLLTFGLGMLPFVFTYYVLRPTDDAVLRANADIFSLTVEPLIIGYYLLLVAGVLLPSRPLFIIALVLCLLSRYSLVFWVPLYVGLVYVNESRQWAWTIVGLAAAGVLAFYVVPVLSHDWGLFMRVQKVYTETTLGEWRNSGEDGRPYHLYNGIGLTNLFYHFGSGDLLTRLKLAKAVHLLSVVAIVIGAALVYWRQRLPRINYRLYAVIVLKLYLTTFYALLQVPYTYLAIVGFFISLYLVVIAVGPAVMESAEATPLQSAFVKDAEVS</sequence>
<feature type="transmembrane region" description="Helical" evidence="1">
    <location>
        <begin position="280"/>
        <end position="301"/>
    </location>
</feature>
<dbReference type="Proteomes" id="UP000664369">
    <property type="component" value="Unassembled WGS sequence"/>
</dbReference>
<keyword evidence="3" id="KW-1185">Reference proteome</keyword>
<feature type="transmembrane region" description="Helical" evidence="1">
    <location>
        <begin position="247"/>
        <end position="273"/>
    </location>
</feature>
<feature type="transmembrane region" description="Helical" evidence="1">
    <location>
        <begin position="187"/>
        <end position="205"/>
    </location>
</feature>
<feature type="transmembrane region" description="Helical" evidence="1">
    <location>
        <begin position="414"/>
        <end position="436"/>
    </location>
</feature>
<evidence type="ECO:0000313" key="2">
    <source>
        <dbReference type="EMBL" id="MBO2008313.1"/>
    </source>
</evidence>